<dbReference type="Gene3D" id="3.40.109.10">
    <property type="entry name" value="NADH Oxidase"/>
    <property type="match status" value="1"/>
</dbReference>
<dbReference type="Proteomes" id="UP001198242">
    <property type="component" value="Unassembled WGS sequence"/>
</dbReference>
<gene>
    <name evidence="7" type="ORF">LKE05_06675</name>
</gene>
<keyword evidence="4" id="KW-0288">FMN</keyword>
<dbReference type="RefSeq" id="WP_308456331.1">
    <property type="nucleotide sequence ID" value="NZ_JAJEQM010000007.1"/>
</dbReference>
<dbReference type="InterPro" id="IPR029479">
    <property type="entry name" value="Nitroreductase"/>
</dbReference>
<dbReference type="GO" id="GO:0016491">
    <property type="term" value="F:oxidoreductase activity"/>
    <property type="evidence" value="ECO:0007669"/>
    <property type="project" value="UniProtKB-KW"/>
</dbReference>
<evidence type="ECO:0000256" key="3">
    <source>
        <dbReference type="ARBA" id="ARBA00022630"/>
    </source>
</evidence>
<comment type="cofactor">
    <cofactor evidence="1">
        <name>FMN</name>
        <dbReference type="ChEBI" id="CHEBI:58210"/>
    </cofactor>
</comment>
<keyword evidence="5" id="KW-0560">Oxidoreductase</keyword>
<keyword evidence="3" id="KW-0285">Flavoprotein</keyword>
<dbReference type="SUPFAM" id="SSF55469">
    <property type="entry name" value="FMN-dependent nitroreductase-like"/>
    <property type="match status" value="1"/>
</dbReference>
<feature type="domain" description="Nitroreductase" evidence="6">
    <location>
        <begin position="8"/>
        <end position="168"/>
    </location>
</feature>
<evidence type="ECO:0000256" key="4">
    <source>
        <dbReference type="ARBA" id="ARBA00022643"/>
    </source>
</evidence>
<accession>A0AAE3J933</accession>
<keyword evidence="8" id="KW-1185">Reference proteome</keyword>
<proteinExistence type="inferred from homology"/>
<dbReference type="PANTHER" id="PTHR43673">
    <property type="entry name" value="NAD(P)H NITROREDUCTASE YDGI-RELATED"/>
    <property type="match status" value="1"/>
</dbReference>
<name>A0AAE3J933_9FIRM</name>
<reference evidence="7 8" key="1">
    <citation type="submission" date="2021-10" db="EMBL/GenBank/DDBJ databases">
        <title>Anaerobic single-cell dispensing facilitates the cultivation of human gut bacteria.</title>
        <authorList>
            <person name="Afrizal A."/>
        </authorList>
    </citation>
    <scope>NUCLEOTIDE SEQUENCE [LARGE SCALE GENOMIC DNA]</scope>
    <source>
        <strain evidence="7 8">CLA-AA-H232</strain>
    </source>
</reference>
<sequence length="187" mass="20925">MNEVLKTIKERSSIRAYTDEKLTKEEINAVITAALQAPTARNMQEVHVSVVDGDNPILKEIDTDRKIKMLASAPDEETKAKIESNPNNFYYNAPTVLILSADKNFKWSKFDAGIATANMTLAAQSMGLGNLVIGIIYDAMYGDKKDYYAKALDFPQNYEFAIAFAVGHKNTEKEPHEFDFDNSVSFI</sequence>
<dbReference type="PANTHER" id="PTHR43673:SF2">
    <property type="entry name" value="NITROREDUCTASE"/>
    <property type="match status" value="1"/>
</dbReference>
<dbReference type="EMBL" id="JAJEQM010000007">
    <property type="protein sequence ID" value="MCC2210473.1"/>
    <property type="molecule type" value="Genomic_DNA"/>
</dbReference>
<dbReference type="Pfam" id="PF00881">
    <property type="entry name" value="Nitroreductase"/>
    <property type="match status" value="1"/>
</dbReference>
<protein>
    <submittedName>
        <fullName evidence="7">Nitroreductase family protein</fullName>
    </submittedName>
</protein>
<organism evidence="7 8">
    <name type="scientific">Hominilimicola fabiformis</name>
    <dbReference type="NCBI Taxonomy" id="2885356"/>
    <lineage>
        <taxon>Bacteria</taxon>
        <taxon>Bacillati</taxon>
        <taxon>Bacillota</taxon>
        <taxon>Clostridia</taxon>
        <taxon>Eubacteriales</taxon>
        <taxon>Oscillospiraceae</taxon>
        <taxon>Hominilimicola</taxon>
    </lineage>
</organism>
<comment type="caution">
    <text evidence="7">The sequence shown here is derived from an EMBL/GenBank/DDBJ whole genome shotgun (WGS) entry which is preliminary data.</text>
</comment>
<dbReference type="AlphaFoldDB" id="A0AAE3J933"/>
<evidence type="ECO:0000313" key="7">
    <source>
        <dbReference type="EMBL" id="MCC2210473.1"/>
    </source>
</evidence>
<evidence type="ECO:0000256" key="2">
    <source>
        <dbReference type="ARBA" id="ARBA00007118"/>
    </source>
</evidence>
<comment type="similarity">
    <text evidence="2">Belongs to the nitroreductase family.</text>
</comment>
<evidence type="ECO:0000256" key="1">
    <source>
        <dbReference type="ARBA" id="ARBA00001917"/>
    </source>
</evidence>
<evidence type="ECO:0000256" key="5">
    <source>
        <dbReference type="ARBA" id="ARBA00023002"/>
    </source>
</evidence>
<dbReference type="InterPro" id="IPR000415">
    <property type="entry name" value="Nitroreductase-like"/>
</dbReference>
<evidence type="ECO:0000259" key="6">
    <source>
        <dbReference type="Pfam" id="PF00881"/>
    </source>
</evidence>
<evidence type="ECO:0000313" key="8">
    <source>
        <dbReference type="Proteomes" id="UP001198242"/>
    </source>
</evidence>